<organism evidence="3 4">
    <name type="scientific">Eubacterium album</name>
    <dbReference type="NCBI Taxonomy" id="2978477"/>
    <lineage>
        <taxon>Bacteria</taxon>
        <taxon>Bacillati</taxon>
        <taxon>Bacillota</taxon>
        <taxon>Clostridia</taxon>
        <taxon>Eubacteriales</taxon>
        <taxon>Eubacteriaceae</taxon>
        <taxon>Eubacterium</taxon>
    </lineage>
</organism>
<dbReference type="GO" id="GO:0016787">
    <property type="term" value="F:hydrolase activity"/>
    <property type="evidence" value="ECO:0007669"/>
    <property type="project" value="UniProtKB-KW"/>
</dbReference>
<dbReference type="Gene3D" id="2.40.260.10">
    <property type="entry name" value="Sortase"/>
    <property type="match status" value="1"/>
</dbReference>
<dbReference type="SUPFAM" id="SSF63817">
    <property type="entry name" value="Sortase"/>
    <property type="match status" value="1"/>
</dbReference>
<evidence type="ECO:0000313" key="3">
    <source>
        <dbReference type="EMBL" id="MCT7397721.1"/>
    </source>
</evidence>
<dbReference type="InterPro" id="IPR005754">
    <property type="entry name" value="Sortase"/>
</dbReference>
<keyword evidence="2" id="KW-0812">Transmembrane</keyword>
<dbReference type="Proteomes" id="UP001431199">
    <property type="component" value="Unassembled WGS sequence"/>
</dbReference>
<evidence type="ECO:0000313" key="4">
    <source>
        <dbReference type="Proteomes" id="UP001431199"/>
    </source>
</evidence>
<dbReference type="EC" id="3.4.22.71" evidence="3"/>
<keyword evidence="2" id="KW-0472">Membrane</keyword>
<evidence type="ECO:0000256" key="1">
    <source>
        <dbReference type="ARBA" id="ARBA00022801"/>
    </source>
</evidence>
<proteinExistence type="predicted"/>
<keyword evidence="2" id="KW-1133">Transmembrane helix</keyword>
<dbReference type="InterPro" id="IPR023365">
    <property type="entry name" value="Sortase_dom-sf"/>
</dbReference>
<dbReference type="NCBIfam" id="TIGR03064">
    <property type="entry name" value="sortase_srtB"/>
    <property type="match status" value="1"/>
</dbReference>
<name>A0ABT2LWQ5_9FIRM</name>
<dbReference type="EMBL" id="JAODBU010000002">
    <property type="protein sequence ID" value="MCT7397721.1"/>
    <property type="molecule type" value="Genomic_DNA"/>
</dbReference>
<sequence>MRRNNNKIFLVVLIIAIISVIVGIVMLFNHDSDIVKVYKYQNEFRKITKEFNEEDDKESKKKKEKSKSENIKKLKKENSDTIAYLYIPGTKVSYPVMQTVNNKNYYLNHSFSKENSFMGVPYLDERCSIDSSTNLFIYGHNITGKRMFGELINYTSESYYEKHKKMILTTETEEKEYKIFCVMRVAGDSEFYSFTDAENEEEYKSIINQLVSKSIYDCSANINGVTMKNQLMTLSTCADASGKSRLLVIGVD</sequence>
<keyword evidence="4" id="KW-1185">Reference proteome</keyword>
<comment type="caution">
    <text evidence="3">The sequence shown here is derived from an EMBL/GenBank/DDBJ whole genome shotgun (WGS) entry which is preliminary data.</text>
</comment>
<protein>
    <submittedName>
        <fullName evidence="3">Class B sortase</fullName>
        <ecNumber evidence="3">3.4.22.71</ecNumber>
    </submittedName>
</protein>
<dbReference type="InterPro" id="IPR009835">
    <property type="entry name" value="SrtB"/>
</dbReference>
<dbReference type="RefSeq" id="WP_260978157.1">
    <property type="nucleotide sequence ID" value="NZ_JAODBU010000002.1"/>
</dbReference>
<dbReference type="CDD" id="cd05826">
    <property type="entry name" value="Sortase_B"/>
    <property type="match status" value="1"/>
</dbReference>
<feature type="transmembrane region" description="Helical" evidence="2">
    <location>
        <begin position="7"/>
        <end position="28"/>
    </location>
</feature>
<keyword evidence="1 3" id="KW-0378">Hydrolase</keyword>
<evidence type="ECO:0000256" key="2">
    <source>
        <dbReference type="SAM" id="Phobius"/>
    </source>
</evidence>
<accession>A0ABT2LWQ5</accession>
<reference evidence="3" key="1">
    <citation type="submission" date="2022-09" db="EMBL/GenBank/DDBJ databases">
        <title>Eubacterium sp. LFL-14 isolated from human feces.</title>
        <authorList>
            <person name="Liu F."/>
        </authorList>
    </citation>
    <scope>NUCLEOTIDE SEQUENCE</scope>
    <source>
        <strain evidence="3">LFL-14</strain>
    </source>
</reference>
<gene>
    <name evidence="3" type="primary">srtB</name>
    <name evidence="3" type="ORF">N5B56_01300</name>
</gene>
<dbReference type="Pfam" id="PF04203">
    <property type="entry name" value="Sortase"/>
    <property type="match status" value="1"/>
</dbReference>